<keyword evidence="3" id="KW-1185">Reference proteome</keyword>
<gene>
    <name evidence="2" type="ORF">EYF80_046683</name>
</gene>
<sequence length="62" mass="7177">MNQRVVHARTHTHIEQVNVKRVIRMLHVSFRSTSGERARSSETLAQRAKAPEEQRSSHDVTE</sequence>
<dbReference type="EMBL" id="SRLO01000988">
    <property type="protein sequence ID" value="TNN43121.1"/>
    <property type="molecule type" value="Genomic_DNA"/>
</dbReference>
<accession>A0A4Z2FQ41</accession>
<name>A0A4Z2FQ41_9TELE</name>
<feature type="compositionally biased region" description="Basic and acidic residues" evidence="1">
    <location>
        <begin position="49"/>
        <end position="62"/>
    </location>
</feature>
<feature type="region of interest" description="Disordered" evidence="1">
    <location>
        <begin position="32"/>
        <end position="62"/>
    </location>
</feature>
<protein>
    <submittedName>
        <fullName evidence="2">Uncharacterized protein</fullName>
    </submittedName>
</protein>
<evidence type="ECO:0000313" key="3">
    <source>
        <dbReference type="Proteomes" id="UP000314294"/>
    </source>
</evidence>
<evidence type="ECO:0000313" key="2">
    <source>
        <dbReference type="EMBL" id="TNN43121.1"/>
    </source>
</evidence>
<dbReference type="AlphaFoldDB" id="A0A4Z2FQ41"/>
<reference evidence="2 3" key="1">
    <citation type="submission" date="2019-03" db="EMBL/GenBank/DDBJ databases">
        <title>First draft genome of Liparis tanakae, snailfish: a comprehensive survey of snailfish specific genes.</title>
        <authorList>
            <person name="Kim W."/>
            <person name="Song I."/>
            <person name="Jeong J.-H."/>
            <person name="Kim D."/>
            <person name="Kim S."/>
            <person name="Ryu S."/>
            <person name="Song J.Y."/>
            <person name="Lee S.K."/>
        </authorList>
    </citation>
    <scope>NUCLEOTIDE SEQUENCE [LARGE SCALE GENOMIC DNA]</scope>
    <source>
        <tissue evidence="2">Muscle</tissue>
    </source>
</reference>
<dbReference type="Proteomes" id="UP000314294">
    <property type="component" value="Unassembled WGS sequence"/>
</dbReference>
<comment type="caution">
    <text evidence="2">The sequence shown here is derived from an EMBL/GenBank/DDBJ whole genome shotgun (WGS) entry which is preliminary data.</text>
</comment>
<evidence type="ECO:0000256" key="1">
    <source>
        <dbReference type="SAM" id="MobiDB-lite"/>
    </source>
</evidence>
<organism evidence="2 3">
    <name type="scientific">Liparis tanakae</name>
    <name type="common">Tanaka's snailfish</name>
    <dbReference type="NCBI Taxonomy" id="230148"/>
    <lineage>
        <taxon>Eukaryota</taxon>
        <taxon>Metazoa</taxon>
        <taxon>Chordata</taxon>
        <taxon>Craniata</taxon>
        <taxon>Vertebrata</taxon>
        <taxon>Euteleostomi</taxon>
        <taxon>Actinopterygii</taxon>
        <taxon>Neopterygii</taxon>
        <taxon>Teleostei</taxon>
        <taxon>Neoteleostei</taxon>
        <taxon>Acanthomorphata</taxon>
        <taxon>Eupercaria</taxon>
        <taxon>Perciformes</taxon>
        <taxon>Cottioidei</taxon>
        <taxon>Cottales</taxon>
        <taxon>Liparidae</taxon>
        <taxon>Liparis</taxon>
    </lineage>
</organism>
<proteinExistence type="predicted"/>